<feature type="domain" description="Alpha-carbonic anhydrase" evidence="2">
    <location>
        <begin position="6"/>
        <end position="238"/>
    </location>
</feature>
<dbReference type="GO" id="GO:0004089">
    <property type="term" value="F:carbonate dehydratase activity"/>
    <property type="evidence" value="ECO:0007669"/>
    <property type="project" value="InterPro"/>
</dbReference>
<dbReference type="PANTHER" id="PTHR18952:SF208">
    <property type="entry name" value="CARBONIC ANHYDRASE XA-RELATED"/>
    <property type="match status" value="1"/>
</dbReference>
<dbReference type="InterPro" id="IPR041891">
    <property type="entry name" value="Alpha_CA_prokaryot-like"/>
</dbReference>
<evidence type="ECO:0000313" key="3">
    <source>
        <dbReference type="EMBL" id="KAD3068370.1"/>
    </source>
</evidence>
<reference evidence="3 4" key="1">
    <citation type="submission" date="2019-05" db="EMBL/GenBank/DDBJ databases">
        <title>Mikania micrantha, genome provides insights into the molecular mechanism of rapid growth.</title>
        <authorList>
            <person name="Liu B."/>
        </authorList>
    </citation>
    <scope>NUCLEOTIDE SEQUENCE [LARGE SCALE GENOMIC DNA]</scope>
    <source>
        <strain evidence="3">NLD-2019</strain>
        <tissue evidence="3">Leaf</tissue>
    </source>
</reference>
<sequence>MDAGGHEFSYEEGSPNGPKNWGSLSAEYKACSDGESQSPVNIEAKNAKDQPNDLKKSYKEAPAKLFNKKHAIAVEWQGDAGGIEVNGSTYKLVQCHWHTPSEHTIDGKRHVYDAELHFVHSNEKDQKAVIGVLFAVGESDPFIEQLSESKFKEVSADGNDLGKVIANGVTSDTKTYFRYGGSLTTPPCTEGVIWTLAQNVKTISNDQIKLLKQPLDHEFQENARPVQELNGRTVMQFEDKE</sequence>
<dbReference type="SMART" id="SM01057">
    <property type="entry name" value="Carb_anhydrase"/>
    <property type="match status" value="1"/>
</dbReference>
<dbReference type="SUPFAM" id="SSF51069">
    <property type="entry name" value="Carbonic anhydrase"/>
    <property type="match status" value="1"/>
</dbReference>
<dbReference type="PROSITE" id="PS51144">
    <property type="entry name" value="ALPHA_CA_2"/>
    <property type="match status" value="1"/>
</dbReference>
<dbReference type="OrthoDB" id="429145at2759"/>
<proteinExistence type="predicted"/>
<name>A0A5N6M361_9ASTR</name>
<dbReference type="InterPro" id="IPR001148">
    <property type="entry name" value="CA_dom"/>
</dbReference>
<dbReference type="EMBL" id="SZYD01000017">
    <property type="protein sequence ID" value="KAD3068370.1"/>
    <property type="molecule type" value="Genomic_DNA"/>
</dbReference>
<feature type="region of interest" description="Disordered" evidence="1">
    <location>
        <begin position="1"/>
        <end position="53"/>
    </location>
</feature>
<dbReference type="InterPro" id="IPR036398">
    <property type="entry name" value="CA_dom_sf"/>
</dbReference>
<dbReference type="GO" id="GO:0006730">
    <property type="term" value="P:one-carbon metabolic process"/>
    <property type="evidence" value="ECO:0007669"/>
    <property type="project" value="TreeGrafter"/>
</dbReference>
<dbReference type="Proteomes" id="UP000326396">
    <property type="component" value="Linkage Group LG7"/>
</dbReference>
<dbReference type="Gene3D" id="3.10.200.10">
    <property type="entry name" value="Alpha carbonic anhydrase"/>
    <property type="match status" value="1"/>
</dbReference>
<keyword evidence="4" id="KW-1185">Reference proteome</keyword>
<organism evidence="3 4">
    <name type="scientific">Mikania micrantha</name>
    <name type="common">bitter vine</name>
    <dbReference type="NCBI Taxonomy" id="192012"/>
    <lineage>
        <taxon>Eukaryota</taxon>
        <taxon>Viridiplantae</taxon>
        <taxon>Streptophyta</taxon>
        <taxon>Embryophyta</taxon>
        <taxon>Tracheophyta</taxon>
        <taxon>Spermatophyta</taxon>
        <taxon>Magnoliopsida</taxon>
        <taxon>eudicotyledons</taxon>
        <taxon>Gunneridae</taxon>
        <taxon>Pentapetalae</taxon>
        <taxon>asterids</taxon>
        <taxon>campanulids</taxon>
        <taxon>Asterales</taxon>
        <taxon>Asteraceae</taxon>
        <taxon>Asteroideae</taxon>
        <taxon>Heliantheae alliance</taxon>
        <taxon>Eupatorieae</taxon>
        <taxon>Mikania</taxon>
    </lineage>
</organism>
<dbReference type="InterPro" id="IPR023561">
    <property type="entry name" value="Carbonic_anhydrase_a-class"/>
</dbReference>
<dbReference type="PANTHER" id="PTHR18952">
    <property type="entry name" value="CARBONIC ANHYDRASE"/>
    <property type="match status" value="1"/>
</dbReference>
<dbReference type="Pfam" id="PF00194">
    <property type="entry name" value="Carb_anhydrase"/>
    <property type="match status" value="1"/>
</dbReference>
<comment type="caution">
    <text evidence="3">The sequence shown here is derived from an EMBL/GenBank/DDBJ whole genome shotgun (WGS) entry which is preliminary data.</text>
</comment>
<evidence type="ECO:0000259" key="2">
    <source>
        <dbReference type="PROSITE" id="PS51144"/>
    </source>
</evidence>
<accession>A0A5N6M361</accession>
<dbReference type="GO" id="GO:0008270">
    <property type="term" value="F:zinc ion binding"/>
    <property type="evidence" value="ECO:0007669"/>
    <property type="project" value="InterPro"/>
</dbReference>
<gene>
    <name evidence="3" type="ORF">E3N88_36250</name>
</gene>
<evidence type="ECO:0000313" key="4">
    <source>
        <dbReference type="Proteomes" id="UP000326396"/>
    </source>
</evidence>
<dbReference type="AlphaFoldDB" id="A0A5N6M361"/>
<dbReference type="CDD" id="cd03124">
    <property type="entry name" value="alpha_CA_prokaryotic_like"/>
    <property type="match status" value="1"/>
</dbReference>
<protein>
    <recommendedName>
        <fullName evidence="2">Alpha-carbonic anhydrase domain-containing protein</fullName>
    </recommendedName>
</protein>
<evidence type="ECO:0000256" key="1">
    <source>
        <dbReference type="SAM" id="MobiDB-lite"/>
    </source>
</evidence>